<proteinExistence type="predicted"/>
<evidence type="ECO:0000256" key="1">
    <source>
        <dbReference type="SAM" id="SignalP"/>
    </source>
</evidence>
<feature type="domain" description="Ysc84 actin-binding" evidence="2">
    <location>
        <begin position="96"/>
        <end position="173"/>
    </location>
</feature>
<dbReference type="Pfam" id="PF04366">
    <property type="entry name" value="Ysc84"/>
    <property type="match status" value="1"/>
</dbReference>
<sequence length="180" mass="19397">MKFKPFFYKSLLLLLVLVLASCGSTKKSGDDLMTDARQEKNMIEREYPNVAELFNTSQGYVIFPNVGKGAYVIGGASGNGVVFENGRHIGYADLKQVDVGFQLGGKAFVEVIFFQTQSAMDDFKQETFELSANASAVILDQGISKSVEFQDGVAIVTIPKGGAMAGISVGGQRFGYVPLD</sequence>
<dbReference type="InterPro" id="IPR007461">
    <property type="entry name" value="Ysc84_actin-binding"/>
</dbReference>
<name>A0ABW5J099_9FLAO</name>
<dbReference type="RefSeq" id="WP_380752300.1">
    <property type="nucleotide sequence ID" value="NZ_JBHULT010000009.1"/>
</dbReference>
<keyword evidence="1" id="KW-0732">Signal</keyword>
<reference evidence="4" key="1">
    <citation type="journal article" date="2019" name="Int. J. Syst. Evol. Microbiol.">
        <title>The Global Catalogue of Microorganisms (GCM) 10K type strain sequencing project: providing services to taxonomists for standard genome sequencing and annotation.</title>
        <authorList>
            <consortium name="The Broad Institute Genomics Platform"/>
            <consortium name="The Broad Institute Genome Sequencing Center for Infectious Disease"/>
            <person name="Wu L."/>
            <person name="Ma J."/>
        </authorList>
    </citation>
    <scope>NUCLEOTIDE SEQUENCE [LARGE SCALE GENOMIC DNA]</scope>
    <source>
        <strain evidence="4">KCTC 42585</strain>
    </source>
</reference>
<comment type="caution">
    <text evidence="3">The sequence shown here is derived from an EMBL/GenBank/DDBJ whole genome shotgun (WGS) entry which is preliminary data.</text>
</comment>
<evidence type="ECO:0000259" key="2">
    <source>
        <dbReference type="Pfam" id="PF04366"/>
    </source>
</evidence>
<evidence type="ECO:0000313" key="3">
    <source>
        <dbReference type="EMBL" id="MFD2518350.1"/>
    </source>
</evidence>
<gene>
    <name evidence="3" type="ORF">ACFSTG_10630</name>
</gene>
<keyword evidence="4" id="KW-1185">Reference proteome</keyword>
<protein>
    <submittedName>
        <fullName evidence="3">YSC84-related protein</fullName>
    </submittedName>
</protein>
<evidence type="ECO:0000313" key="4">
    <source>
        <dbReference type="Proteomes" id="UP001597468"/>
    </source>
</evidence>
<dbReference type="EMBL" id="JBHULT010000009">
    <property type="protein sequence ID" value="MFD2518350.1"/>
    <property type="molecule type" value="Genomic_DNA"/>
</dbReference>
<dbReference type="CDD" id="cd11524">
    <property type="entry name" value="SYLF"/>
    <property type="match status" value="1"/>
</dbReference>
<organism evidence="3 4">
    <name type="scientific">Salinimicrobium flavum</name>
    <dbReference type="NCBI Taxonomy" id="1737065"/>
    <lineage>
        <taxon>Bacteria</taxon>
        <taxon>Pseudomonadati</taxon>
        <taxon>Bacteroidota</taxon>
        <taxon>Flavobacteriia</taxon>
        <taxon>Flavobacteriales</taxon>
        <taxon>Flavobacteriaceae</taxon>
        <taxon>Salinimicrobium</taxon>
    </lineage>
</organism>
<accession>A0ABW5J099</accession>
<feature type="chain" id="PRO_5045537088" evidence="1">
    <location>
        <begin position="21"/>
        <end position="180"/>
    </location>
</feature>
<dbReference type="Proteomes" id="UP001597468">
    <property type="component" value="Unassembled WGS sequence"/>
</dbReference>
<feature type="signal peptide" evidence="1">
    <location>
        <begin position="1"/>
        <end position="20"/>
    </location>
</feature>
<dbReference type="PROSITE" id="PS51257">
    <property type="entry name" value="PROKAR_LIPOPROTEIN"/>
    <property type="match status" value="1"/>
</dbReference>